<feature type="non-terminal residue" evidence="1">
    <location>
        <position position="1"/>
    </location>
</feature>
<evidence type="ECO:0000313" key="2">
    <source>
        <dbReference type="Proteomes" id="UP000576480"/>
    </source>
</evidence>
<organism evidence="1 2">
    <name type="scientific">Candidatus Hakubella thermalkaliphila</name>
    <dbReference type="NCBI Taxonomy" id="2754717"/>
    <lineage>
        <taxon>Bacteria</taxon>
        <taxon>Bacillati</taxon>
        <taxon>Actinomycetota</taxon>
        <taxon>Actinomycetota incertae sedis</taxon>
        <taxon>Candidatus Hakubellales</taxon>
        <taxon>Candidatus Hakubellaceae</taxon>
        <taxon>Candidatus Hakubella</taxon>
    </lineage>
</organism>
<gene>
    <name evidence="1" type="ORF">HKBW3S43_00457</name>
</gene>
<dbReference type="EMBL" id="BLSB01000015">
    <property type="protein sequence ID" value="GFP34664.1"/>
    <property type="molecule type" value="Genomic_DNA"/>
</dbReference>
<sequence>LEVTVRQTRPQEHNWAMQVTANE</sequence>
<comment type="caution">
    <text evidence="1">The sequence shown here is derived from an EMBL/GenBank/DDBJ whole genome shotgun (WGS) entry which is preliminary data.</text>
</comment>
<dbReference type="Proteomes" id="UP000576480">
    <property type="component" value="Unassembled WGS sequence"/>
</dbReference>
<protein>
    <submittedName>
        <fullName evidence="1">Uncharacterized protein</fullName>
    </submittedName>
</protein>
<accession>A0A6V8PS74</accession>
<dbReference type="AlphaFoldDB" id="A0A6V8PS74"/>
<proteinExistence type="predicted"/>
<name>A0A6V8PS74_9ACTN</name>
<reference evidence="1 2" key="1">
    <citation type="journal article" date="2020" name="Front. Microbiol.">
        <title>Single-cell genomics of novel Actinobacteria with the Wood-Ljungdahl pathway discovered in a serpentinizing system.</title>
        <authorList>
            <person name="Merino N."/>
            <person name="Kawai M."/>
            <person name="Boyd E.S."/>
            <person name="Colman D.R."/>
            <person name="McGlynn S.E."/>
            <person name="Nealson K.H."/>
            <person name="Kurokawa K."/>
            <person name="Hongoh Y."/>
        </authorList>
    </citation>
    <scope>NUCLEOTIDE SEQUENCE [LARGE SCALE GENOMIC DNA]</scope>
    <source>
        <strain evidence="1 2">S43</strain>
    </source>
</reference>
<evidence type="ECO:0000313" key="1">
    <source>
        <dbReference type="EMBL" id="GFP34664.1"/>
    </source>
</evidence>